<dbReference type="GO" id="GO:0005886">
    <property type="term" value="C:plasma membrane"/>
    <property type="evidence" value="ECO:0007669"/>
    <property type="project" value="UniProtKB-SubCell"/>
</dbReference>
<dbReference type="InterPro" id="IPR004960">
    <property type="entry name" value="LipA_acyltrans"/>
</dbReference>
<dbReference type="GO" id="GO:0009247">
    <property type="term" value="P:glycolipid biosynthetic process"/>
    <property type="evidence" value="ECO:0007669"/>
    <property type="project" value="UniProtKB-ARBA"/>
</dbReference>
<accession>A0A0E3ZVN0</accession>
<keyword evidence="8" id="KW-1185">Reference proteome</keyword>
<evidence type="ECO:0000256" key="3">
    <source>
        <dbReference type="ARBA" id="ARBA00022519"/>
    </source>
</evidence>
<dbReference type="Proteomes" id="UP000033054">
    <property type="component" value="Chromosome"/>
</dbReference>
<keyword evidence="3" id="KW-0997">Cell inner membrane</keyword>
<keyword evidence="5" id="KW-0472">Membrane</keyword>
<dbReference type="EMBL" id="CP010429">
    <property type="protein sequence ID" value="AKD56230.1"/>
    <property type="molecule type" value="Genomic_DNA"/>
</dbReference>
<evidence type="ECO:0000256" key="5">
    <source>
        <dbReference type="ARBA" id="ARBA00023136"/>
    </source>
</evidence>
<keyword evidence="4 7" id="KW-0808">Transferase</keyword>
<dbReference type="CDD" id="cd07984">
    <property type="entry name" value="LPLAT_LABLAT-like"/>
    <property type="match status" value="1"/>
</dbReference>
<keyword evidence="6 7" id="KW-0012">Acyltransferase</keyword>
<evidence type="ECO:0000256" key="4">
    <source>
        <dbReference type="ARBA" id="ARBA00022679"/>
    </source>
</evidence>
<proteinExistence type="predicted"/>
<dbReference type="OrthoDB" id="9801955at2"/>
<dbReference type="KEGG" id="srd:SD10_16325"/>
<dbReference type="STRING" id="1379870.SD10_16325"/>
<gene>
    <name evidence="7" type="ORF">SD10_16325</name>
</gene>
<sequence>MIFFRLLSRLPLPVLYGISDVLSFLLLHVIRYRRAVILENLRLSFPEKSPDEIKQIARGFYRNLSDLIVETIKQPSLPPEFFQQHIHFPNIDLIQSRILAGQTIIGMSSHQANWEWIPAALVLSKMPVDSIYKPLTNPFFEKLLLHIRSHLGPVPTSMHLLPRQMVIRKHIPRIIGLISDQVPDVPEQAYWTDFLHRDSPFYPGSERLARSRKLAVFFFDIVRVRRSYYEVTFRLIAEPPYEDLPLGAIMEGYRDVLEASIRRNPSDWLWSHKRWKHWRGKYPSISVKLE</sequence>
<protein>
    <submittedName>
        <fullName evidence="7">Lipid A biosynthesis acyltransferase</fullName>
    </submittedName>
</protein>
<name>A0A0E3ZVN0_9BACT</name>
<evidence type="ECO:0000313" key="8">
    <source>
        <dbReference type="Proteomes" id="UP000033054"/>
    </source>
</evidence>
<evidence type="ECO:0000256" key="1">
    <source>
        <dbReference type="ARBA" id="ARBA00004533"/>
    </source>
</evidence>
<dbReference type="PANTHER" id="PTHR30606">
    <property type="entry name" value="LIPID A BIOSYNTHESIS LAUROYL ACYLTRANSFERASE"/>
    <property type="match status" value="1"/>
</dbReference>
<dbReference type="RefSeq" id="WP_046575120.1">
    <property type="nucleotide sequence ID" value="NZ_CP010429.1"/>
</dbReference>
<keyword evidence="2" id="KW-1003">Cell membrane</keyword>
<evidence type="ECO:0000256" key="6">
    <source>
        <dbReference type="ARBA" id="ARBA00023315"/>
    </source>
</evidence>
<reference evidence="7 8" key="1">
    <citation type="journal article" date="2014" name="Curr. Microbiol.">
        <title>Spirosoma radiotolerans sp. nov., a gamma-radiation-resistant bacterium isolated from gamma ray-irradiated soil.</title>
        <authorList>
            <person name="Lee J.J."/>
            <person name="Srinivasan S."/>
            <person name="Lim S."/>
            <person name="Joe M."/>
            <person name="Im S."/>
            <person name="Bae S.I."/>
            <person name="Park K.R."/>
            <person name="Han J.H."/>
            <person name="Park S.H."/>
            <person name="Joo B.M."/>
            <person name="Park S.J."/>
            <person name="Kim M.K."/>
        </authorList>
    </citation>
    <scope>NUCLEOTIDE SEQUENCE [LARGE SCALE GENOMIC DNA]</scope>
    <source>
        <strain evidence="7 8">DG5A</strain>
    </source>
</reference>
<dbReference type="GO" id="GO:0016746">
    <property type="term" value="F:acyltransferase activity"/>
    <property type="evidence" value="ECO:0007669"/>
    <property type="project" value="UniProtKB-KW"/>
</dbReference>
<dbReference type="AlphaFoldDB" id="A0A0E3ZVN0"/>
<organism evidence="7 8">
    <name type="scientific">Spirosoma radiotolerans</name>
    <dbReference type="NCBI Taxonomy" id="1379870"/>
    <lineage>
        <taxon>Bacteria</taxon>
        <taxon>Pseudomonadati</taxon>
        <taxon>Bacteroidota</taxon>
        <taxon>Cytophagia</taxon>
        <taxon>Cytophagales</taxon>
        <taxon>Cytophagaceae</taxon>
        <taxon>Spirosoma</taxon>
    </lineage>
</organism>
<dbReference type="PATRIC" id="fig|1379870.5.peg.3545"/>
<dbReference type="HOGENOM" id="CLU_049421_4_1_10"/>
<dbReference type="PANTHER" id="PTHR30606:SF10">
    <property type="entry name" value="PHOSPHATIDYLINOSITOL MANNOSIDE ACYLTRANSFERASE"/>
    <property type="match status" value="1"/>
</dbReference>
<evidence type="ECO:0000313" key="7">
    <source>
        <dbReference type="EMBL" id="AKD56230.1"/>
    </source>
</evidence>
<dbReference type="Pfam" id="PF03279">
    <property type="entry name" value="Lip_A_acyltrans"/>
    <property type="match status" value="1"/>
</dbReference>
<comment type="subcellular location">
    <subcellularLocation>
        <location evidence="1">Cell inner membrane</location>
    </subcellularLocation>
</comment>
<evidence type="ECO:0000256" key="2">
    <source>
        <dbReference type="ARBA" id="ARBA00022475"/>
    </source>
</evidence>